<gene>
    <name evidence="5" type="ORF">LK09_02000</name>
</gene>
<dbReference type="PANTHER" id="PTHR43464:SF19">
    <property type="entry name" value="UBIQUINONE BIOSYNTHESIS O-METHYLTRANSFERASE, MITOCHONDRIAL"/>
    <property type="match status" value="1"/>
</dbReference>
<dbReference type="Pfam" id="PF13649">
    <property type="entry name" value="Methyltransf_25"/>
    <property type="match status" value="1"/>
</dbReference>
<comment type="caution">
    <text evidence="5">The sequence shown here is derived from an EMBL/GenBank/DDBJ whole genome shotgun (WGS) entry which is preliminary data.</text>
</comment>
<dbReference type="EMBL" id="JTDK01000002">
    <property type="protein sequence ID" value="KHK99451.1"/>
    <property type="molecule type" value="Genomic_DNA"/>
</dbReference>
<proteinExistence type="predicted"/>
<sequence>MTESPHPHAEPTAAAAFWEQRYAESDRVWSGRVNAVLADVATGLEPATALDLGCGEGGDAVWLAEHGWTVTAVDISPTAVARGEAAARERGLEDRLRFVAADLETFETDGRFALVTASFLHSPTMLDRVAVLRRAAEFVAPDGHLLITSHAAPPPWASQLHEHAAELLPPDEDLARLAYDPAAWETVLCEVRRRDATAPDGSPATLDDGVILLRRR</sequence>
<name>A0A0B2ACT4_9MICO</name>
<dbReference type="STRING" id="1348253.LK09_02000"/>
<keyword evidence="2" id="KW-0808">Transferase</keyword>
<dbReference type="GO" id="GO:0008168">
    <property type="term" value="F:methyltransferase activity"/>
    <property type="evidence" value="ECO:0007669"/>
    <property type="project" value="UniProtKB-KW"/>
</dbReference>
<feature type="domain" description="Methyltransferase" evidence="4">
    <location>
        <begin position="50"/>
        <end position="143"/>
    </location>
</feature>
<evidence type="ECO:0000256" key="3">
    <source>
        <dbReference type="ARBA" id="ARBA00022691"/>
    </source>
</evidence>
<evidence type="ECO:0000256" key="2">
    <source>
        <dbReference type="ARBA" id="ARBA00022679"/>
    </source>
</evidence>
<dbReference type="SUPFAM" id="SSF53335">
    <property type="entry name" value="S-adenosyl-L-methionine-dependent methyltransferases"/>
    <property type="match status" value="1"/>
</dbReference>
<dbReference type="InterPro" id="IPR029063">
    <property type="entry name" value="SAM-dependent_MTases_sf"/>
</dbReference>
<evidence type="ECO:0000313" key="5">
    <source>
        <dbReference type="EMBL" id="KHK99451.1"/>
    </source>
</evidence>
<dbReference type="AlphaFoldDB" id="A0A0B2ACT4"/>
<dbReference type="CDD" id="cd02440">
    <property type="entry name" value="AdoMet_MTases"/>
    <property type="match status" value="1"/>
</dbReference>
<accession>A0A0B2ACT4</accession>
<keyword evidence="6" id="KW-1185">Reference proteome</keyword>
<protein>
    <recommendedName>
        <fullName evidence="4">Methyltransferase domain-containing protein</fullName>
    </recommendedName>
</protein>
<evidence type="ECO:0000259" key="4">
    <source>
        <dbReference type="Pfam" id="PF13649"/>
    </source>
</evidence>
<dbReference type="RefSeq" id="WP_039395195.1">
    <property type="nucleotide sequence ID" value="NZ_JTDK01000002.1"/>
</dbReference>
<dbReference type="GO" id="GO:0032259">
    <property type="term" value="P:methylation"/>
    <property type="evidence" value="ECO:0007669"/>
    <property type="project" value="UniProtKB-KW"/>
</dbReference>
<organism evidence="5 6">
    <name type="scientific">Microbacterium mangrovi</name>
    <dbReference type="NCBI Taxonomy" id="1348253"/>
    <lineage>
        <taxon>Bacteria</taxon>
        <taxon>Bacillati</taxon>
        <taxon>Actinomycetota</taxon>
        <taxon>Actinomycetes</taxon>
        <taxon>Micrococcales</taxon>
        <taxon>Microbacteriaceae</taxon>
        <taxon>Microbacterium</taxon>
    </lineage>
</organism>
<dbReference type="InterPro" id="IPR041698">
    <property type="entry name" value="Methyltransf_25"/>
</dbReference>
<dbReference type="Gene3D" id="3.40.50.150">
    <property type="entry name" value="Vaccinia Virus protein VP39"/>
    <property type="match status" value="1"/>
</dbReference>
<keyword evidence="1" id="KW-0489">Methyltransferase</keyword>
<evidence type="ECO:0000256" key="1">
    <source>
        <dbReference type="ARBA" id="ARBA00022603"/>
    </source>
</evidence>
<keyword evidence="3" id="KW-0949">S-adenosyl-L-methionine</keyword>
<dbReference type="OrthoDB" id="9786503at2"/>
<dbReference type="Proteomes" id="UP000031030">
    <property type="component" value="Unassembled WGS sequence"/>
</dbReference>
<reference evidence="5 6" key="1">
    <citation type="submission" date="2014-11" db="EMBL/GenBank/DDBJ databases">
        <title>Genome sequence of Microbacterium mangrovi MUSC 115(T).</title>
        <authorList>
            <person name="Lee L.-H."/>
        </authorList>
    </citation>
    <scope>NUCLEOTIDE SEQUENCE [LARGE SCALE GENOMIC DNA]</scope>
    <source>
        <strain evidence="5 6">MUSC 115</strain>
    </source>
</reference>
<evidence type="ECO:0000313" key="6">
    <source>
        <dbReference type="Proteomes" id="UP000031030"/>
    </source>
</evidence>
<dbReference type="PANTHER" id="PTHR43464">
    <property type="entry name" value="METHYLTRANSFERASE"/>
    <property type="match status" value="1"/>
</dbReference>